<dbReference type="EMBL" id="WWVT01000009">
    <property type="protein sequence ID" value="MZL62036.1"/>
    <property type="molecule type" value="Genomic_DNA"/>
</dbReference>
<dbReference type="PANTHER" id="PTHR42925">
    <property type="entry name" value="MULTIDRUG AND TOXIN EFFLUX PROTEIN MATE FAMILY"/>
    <property type="match status" value="1"/>
</dbReference>
<dbReference type="EMBL" id="JAKNDE010000017">
    <property type="protein sequence ID" value="MCG5034533.1"/>
    <property type="molecule type" value="Genomic_DNA"/>
</dbReference>
<name>A0A6L8TCS6_9FIRM</name>
<dbReference type="Proteomes" id="UP001200089">
    <property type="component" value="Unassembled WGS sequence"/>
</dbReference>
<feature type="transmembrane region" description="Helical" evidence="7">
    <location>
        <begin position="192"/>
        <end position="214"/>
    </location>
</feature>
<dbReference type="Proteomes" id="UP000452293">
    <property type="component" value="Unassembled WGS sequence"/>
</dbReference>
<protein>
    <submittedName>
        <fullName evidence="9">MATE family efflux transporter</fullName>
    </submittedName>
</protein>
<evidence type="ECO:0000313" key="11">
    <source>
        <dbReference type="Proteomes" id="UP000452293"/>
    </source>
</evidence>
<dbReference type="PIRSF" id="PIRSF006603">
    <property type="entry name" value="DinF"/>
    <property type="match status" value="1"/>
</dbReference>
<feature type="transmembrane region" description="Helical" evidence="7">
    <location>
        <begin position="323"/>
        <end position="343"/>
    </location>
</feature>
<proteinExistence type="predicted"/>
<evidence type="ECO:0000256" key="2">
    <source>
        <dbReference type="ARBA" id="ARBA00022448"/>
    </source>
</evidence>
<dbReference type="GO" id="GO:0042910">
    <property type="term" value="F:xenobiotic transmembrane transporter activity"/>
    <property type="evidence" value="ECO:0007669"/>
    <property type="project" value="InterPro"/>
</dbReference>
<evidence type="ECO:0000256" key="4">
    <source>
        <dbReference type="ARBA" id="ARBA00022692"/>
    </source>
</evidence>
<organism evidence="9 12">
    <name type="scientific">Blautia massiliensis</name>
    <name type="common">ex Durand et al. 2017</name>
    <dbReference type="NCBI Taxonomy" id="1737424"/>
    <lineage>
        <taxon>Bacteria</taxon>
        <taxon>Bacillati</taxon>
        <taxon>Bacillota</taxon>
        <taxon>Clostridia</taxon>
        <taxon>Lachnospirales</taxon>
        <taxon>Lachnospiraceae</taxon>
        <taxon>Blautia</taxon>
    </lineage>
</organism>
<comment type="subcellular location">
    <subcellularLocation>
        <location evidence="1">Cell membrane</location>
        <topology evidence="1">Multi-pass membrane protein</topology>
    </subcellularLocation>
</comment>
<dbReference type="EMBL" id="WWVW01000031">
    <property type="protein sequence ID" value="MZL78560.1"/>
    <property type="molecule type" value="Genomic_DNA"/>
</dbReference>
<sequence>MGNEFTNKILKLALPITAQQFMLALVSACDAFMLGGLNQNSLSAISLASQITFVFNLILTALTIGENMFVAQYYGKRDFDGLRTSAGLVLRYVFIISILFLLATFFIPEMLMRLFTNDTILIDYGIKYLKVIGLSYIFSGVLQVLQGILKNCGYAGRCTIISAVVVCVNIILNVILNVILIYGYMGFPRMEIAGAALATVIANGLGLVITIYILHLKKEFWIGVKDIKSREVHITRKFWKHVYPVLFNELAWGGGFTMYSVILGHLGSDAIAANSIANITKNLLICGCTGFGYGGSIIVGNLLGKGNLSEAKKNGNILCKTSVFLGVVTAGVIFLATPVILHFTNLTDIATGYLKNMLFISSYYVIGKSINSMTIGGIFPAGGDTKFGLICDVVTMWCFAVPLGCIAAFVFKLPVMMVYFVLNLDELVKLPAVFKHYKQYKWLKNLTEMEN</sequence>
<keyword evidence="6 7" id="KW-0472">Membrane</keyword>
<dbReference type="InterPro" id="IPR047135">
    <property type="entry name" value="YsiQ"/>
</dbReference>
<evidence type="ECO:0000256" key="1">
    <source>
        <dbReference type="ARBA" id="ARBA00004651"/>
    </source>
</evidence>
<feature type="transmembrane region" description="Helical" evidence="7">
    <location>
        <begin position="44"/>
        <end position="65"/>
    </location>
</feature>
<evidence type="ECO:0000313" key="10">
    <source>
        <dbReference type="EMBL" id="MZL78560.1"/>
    </source>
</evidence>
<dbReference type="GO" id="GO:0015297">
    <property type="term" value="F:antiporter activity"/>
    <property type="evidence" value="ECO:0007669"/>
    <property type="project" value="InterPro"/>
</dbReference>
<evidence type="ECO:0000256" key="5">
    <source>
        <dbReference type="ARBA" id="ARBA00022989"/>
    </source>
</evidence>
<reference evidence="8" key="2">
    <citation type="submission" date="2022-01" db="EMBL/GenBank/DDBJ databases">
        <title>Collection of gut derived symbiotic bacterial strains cultured from healthy donors.</title>
        <authorList>
            <person name="Lin H."/>
            <person name="Kohout C."/>
            <person name="Waligurski E."/>
            <person name="Pamer E.G."/>
        </authorList>
    </citation>
    <scope>NUCLEOTIDE SEQUENCE</scope>
    <source>
        <strain evidence="8">DFI.1.11</strain>
    </source>
</reference>
<gene>
    <name evidence="9" type="ORF">GT694_08220</name>
    <name evidence="10" type="ORF">GT718_14595</name>
    <name evidence="8" type="ORF">L0P48_13105</name>
</gene>
<dbReference type="AlphaFoldDB" id="A0A6L8TCS6"/>
<evidence type="ECO:0000256" key="3">
    <source>
        <dbReference type="ARBA" id="ARBA00022475"/>
    </source>
</evidence>
<feature type="transmembrane region" description="Helical" evidence="7">
    <location>
        <begin position="128"/>
        <end position="149"/>
    </location>
</feature>
<dbReference type="PANTHER" id="PTHR42925:SF2">
    <property type="entry name" value="NA+ DRIVEN MULTIDRUG EFFLUX PUMP"/>
    <property type="match status" value="1"/>
</dbReference>
<feature type="transmembrane region" description="Helical" evidence="7">
    <location>
        <begin position="242"/>
        <end position="262"/>
    </location>
</feature>
<dbReference type="NCBIfam" id="TIGR00797">
    <property type="entry name" value="matE"/>
    <property type="match status" value="1"/>
</dbReference>
<evidence type="ECO:0000313" key="8">
    <source>
        <dbReference type="EMBL" id="MCG5034533.1"/>
    </source>
</evidence>
<dbReference type="Pfam" id="PF01554">
    <property type="entry name" value="MatE"/>
    <property type="match status" value="2"/>
</dbReference>
<evidence type="ECO:0000256" key="6">
    <source>
        <dbReference type="ARBA" id="ARBA00023136"/>
    </source>
</evidence>
<keyword evidence="11" id="KW-1185">Reference proteome</keyword>
<dbReference type="GO" id="GO:0005886">
    <property type="term" value="C:plasma membrane"/>
    <property type="evidence" value="ECO:0007669"/>
    <property type="project" value="UniProtKB-SubCell"/>
</dbReference>
<feature type="transmembrane region" description="Helical" evidence="7">
    <location>
        <begin position="282"/>
        <end position="303"/>
    </location>
</feature>
<evidence type="ECO:0000313" key="12">
    <source>
        <dbReference type="Proteomes" id="UP000473323"/>
    </source>
</evidence>
<keyword evidence="2" id="KW-0813">Transport</keyword>
<evidence type="ECO:0000256" key="7">
    <source>
        <dbReference type="SAM" id="Phobius"/>
    </source>
</evidence>
<keyword evidence="5 7" id="KW-1133">Transmembrane helix</keyword>
<dbReference type="CDD" id="cd13134">
    <property type="entry name" value="MATE_like_8"/>
    <property type="match status" value="1"/>
</dbReference>
<keyword evidence="4 7" id="KW-0812">Transmembrane</keyword>
<keyword evidence="3" id="KW-1003">Cell membrane</keyword>
<feature type="transmembrane region" description="Helical" evidence="7">
    <location>
        <begin position="387"/>
        <end position="411"/>
    </location>
</feature>
<dbReference type="RefSeq" id="WP_021650093.1">
    <property type="nucleotide sequence ID" value="NZ_CP085976.1"/>
</dbReference>
<dbReference type="InterPro" id="IPR002528">
    <property type="entry name" value="MATE_fam"/>
</dbReference>
<evidence type="ECO:0000313" key="9">
    <source>
        <dbReference type="EMBL" id="MZL62036.1"/>
    </source>
</evidence>
<feature type="transmembrane region" description="Helical" evidence="7">
    <location>
        <begin position="86"/>
        <end position="108"/>
    </location>
</feature>
<feature type="transmembrane region" description="Helical" evidence="7">
    <location>
        <begin position="161"/>
        <end position="186"/>
    </location>
</feature>
<reference evidence="11 12" key="1">
    <citation type="journal article" date="2019" name="Nat. Med.">
        <title>A library of human gut bacterial isolates paired with longitudinal multiomics data enables mechanistic microbiome research.</title>
        <authorList>
            <person name="Poyet M."/>
            <person name="Groussin M."/>
            <person name="Gibbons S.M."/>
            <person name="Avila-Pacheco J."/>
            <person name="Jiang X."/>
            <person name="Kearney S.M."/>
            <person name="Perrotta A.R."/>
            <person name="Berdy B."/>
            <person name="Zhao S."/>
            <person name="Lieberman T.D."/>
            <person name="Swanson P.K."/>
            <person name="Smith M."/>
            <person name="Roesemann S."/>
            <person name="Alexander J.E."/>
            <person name="Rich S.A."/>
            <person name="Livny J."/>
            <person name="Vlamakis H."/>
            <person name="Clish C."/>
            <person name="Bullock K."/>
            <person name="Deik A."/>
            <person name="Scott J."/>
            <person name="Pierce K.A."/>
            <person name="Xavier R.J."/>
            <person name="Alm E.J."/>
        </authorList>
    </citation>
    <scope>NUCLEOTIDE SEQUENCE [LARGE SCALE GENOMIC DNA]</scope>
    <source>
        <strain evidence="10 11">BIOML-A1</strain>
        <strain evidence="9 12">BIOML-A4</strain>
    </source>
</reference>
<accession>A0A6L8TCS6</accession>
<comment type="caution">
    <text evidence="9">The sequence shown here is derived from an EMBL/GenBank/DDBJ whole genome shotgun (WGS) entry which is preliminary data.</text>
</comment>
<dbReference type="InterPro" id="IPR048279">
    <property type="entry name" value="MdtK-like"/>
</dbReference>
<dbReference type="Proteomes" id="UP000473323">
    <property type="component" value="Unassembled WGS sequence"/>
</dbReference>